<evidence type="ECO:0000256" key="1">
    <source>
        <dbReference type="SAM" id="MobiDB-lite"/>
    </source>
</evidence>
<feature type="compositionally biased region" description="Pro residues" evidence="1">
    <location>
        <begin position="102"/>
        <end position="117"/>
    </location>
</feature>
<gene>
    <name evidence="2" type="ORF">ROHU_007264</name>
</gene>
<feature type="compositionally biased region" description="Acidic residues" evidence="1">
    <location>
        <begin position="13"/>
        <end position="22"/>
    </location>
</feature>
<proteinExistence type="predicted"/>
<reference evidence="2 3" key="1">
    <citation type="submission" date="2018-03" db="EMBL/GenBank/DDBJ databases">
        <title>Draft genome sequence of Rohu Carp (Labeo rohita).</title>
        <authorList>
            <person name="Das P."/>
            <person name="Kushwaha B."/>
            <person name="Joshi C.G."/>
            <person name="Kumar D."/>
            <person name="Nagpure N.S."/>
            <person name="Sahoo L."/>
            <person name="Das S.P."/>
            <person name="Bit A."/>
            <person name="Patnaik S."/>
            <person name="Meher P.K."/>
            <person name="Jayasankar P."/>
            <person name="Koringa P.G."/>
            <person name="Patel N.V."/>
            <person name="Hinsu A.T."/>
            <person name="Kumar R."/>
            <person name="Pandey M."/>
            <person name="Agarwal S."/>
            <person name="Srivastava S."/>
            <person name="Singh M."/>
            <person name="Iquebal M.A."/>
            <person name="Jaiswal S."/>
            <person name="Angadi U.B."/>
            <person name="Kumar N."/>
            <person name="Raza M."/>
            <person name="Shah T.M."/>
            <person name="Rai A."/>
            <person name="Jena J.K."/>
        </authorList>
    </citation>
    <scope>NUCLEOTIDE SEQUENCE [LARGE SCALE GENOMIC DNA]</scope>
    <source>
        <strain evidence="2">DASCIFA01</strain>
        <tissue evidence="2">Testis</tissue>
    </source>
</reference>
<feature type="region of interest" description="Disordered" evidence="1">
    <location>
        <begin position="1"/>
        <end position="122"/>
    </location>
</feature>
<feature type="compositionally biased region" description="Polar residues" evidence="1">
    <location>
        <begin position="76"/>
        <end position="85"/>
    </location>
</feature>
<dbReference type="Proteomes" id="UP000290572">
    <property type="component" value="Unassembled WGS sequence"/>
</dbReference>
<evidence type="ECO:0000313" key="3">
    <source>
        <dbReference type="Proteomes" id="UP000290572"/>
    </source>
</evidence>
<protein>
    <submittedName>
        <fullName evidence="2">Uncharacterized protein</fullName>
    </submittedName>
</protein>
<accession>A0A498MRF2</accession>
<comment type="caution">
    <text evidence="2">The sequence shown here is derived from an EMBL/GenBank/DDBJ whole genome shotgun (WGS) entry which is preliminary data.</text>
</comment>
<evidence type="ECO:0000313" key="2">
    <source>
        <dbReference type="EMBL" id="RXN19567.1"/>
    </source>
</evidence>
<feature type="compositionally biased region" description="Basic and acidic residues" evidence="1">
    <location>
        <begin position="86"/>
        <end position="95"/>
    </location>
</feature>
<name>A0A498MRF2_LABRO</name>
<feature type="compositionally biased region" description="Low complexity" evidence="1">
    <location>
        <begin position="37"/>
        <end position="46"/>
    </location>
</feature>
<keyword evidence="3" id="KW-1185">Reference proteome</keyword>
<organism evidence="2 3">
    <name type="scientific">Labeo rohita</name>
    <name type="common">Indian major carp</name>
    <name type="synonym">Cyprinus rohita</name>
    <dbReference type="NCBI Taxonomy" id="84645"/>
    <lineage>
        <taxon>Eukaryota</taxon>
        <taxon>Metazoa</taxon>
        <taxon>Chordata</taxon>
        <taxon>Craniata</taxon>
        <taxon>Vertebrata</taxon>
        <taxon>Euteleostomi</taxon>
        <taxon>Actinopterygii</taxon>
        <taxon>Neopterygii</taxon>
        <taxon>Teleostei</taxon>
        <taxon>Ostariophysi</taxon>
        <taxon>Cypriniformes</taxon>
        <taxon>Cyprinidae</taxon>
        <taxon>Labeoninae</taxon>
        <taxon>Labeonini</taxon>
        <taxon>Labeo</taxon>
    </lineage>
</organism>
<dbReference type="AlphaFoldDB" id="A0A498MRF2"/>
<sequence length="148" mass="16320">MKLSLKRINQESEKEDYEEDGHTDDIYQKNPIPPQQRPGRAPAARIMKLTPGPTRFHVDMNNSMSNPDDSGMEDNGGSSATTEMISRTDTEHSLSGEEEGPPNIPPPLPPEPPPLAPFRPALPAQDDEENVMICHDIDTGLPPPQMTE</sequence>
<dbReference type="EMBL" id="QBIY01012664">
    <property type="protein sequence ID" value="RXN19567.1"/>
    <property type="molecule type" value="Genomic_DNA"/>
</dbReference>